<reference evidence="8 9" key="1">
    <citation type="submission" date="2015-10" db="EMBL/GenBank/DDBJ databases">
        <title>Erysipelothrix larvae sp. LV19 isolated from the larval gut of the rhinoceros beetle, Trypoxylus dichotomus.</title>
        <authorList>
            <person name="Lim S."/>
            <person name="Kim B.-C."/>
        </authorList>
    </citation>
    <scope>NUCLEOTIDE SEQUENCE [LARGE SCALE GENOMIC DNA]</scope>
    <source>
        <strain evidence="8 9">LV19</strain>
    </source>
</reference>
<keyword evidence="6" id="KW-0560">Oxidoreductase</keyword>
<dbReference type="KEGG" id="erl:AOC36_05200"/>
<proteinExistence type="inferred from homology"/>
<comment type="pathway">
    <text evidence="1">Cofactor biosynthesis; tetrahydrofolate biosynthesis; 5,6,7,8-tetrahydrofolate from 7,8-dihydrofolate: step 1/1.</text>
</comment>
<dbReference type="GO" id="GO:0006730">
    <property type="term" value="P:one-carbon metabolic process"/>
    <property type="evidence" value="ECO:0007669"/>
    <property type="project" value="UniProtKB-KW"/>
</dbReference>
<dbReference type="UniPathway" id="UPA00077">
    <property type="reaction ID" value="UER00158"/>
</dbReference>
<dbReference type="CDD" id="cd00209">
    <property type="entry name" value="DHFR"/>
    <property type="match status" value="1"/>
</dbReference>
<dbReference type="SUPFAM" id="SSF53597">
    <property type="entry name" value="Dihydrofolate reductase-like"/>
    <property type="match status" value="1"/>
</dbReference>
<dbReference type="RefSeq" id="WP_067632142.1">
    <property type="nucleotide sequence ID" value="NZ_CP013213.1"/>
</dbReference>
<evidence type="ECO:0000256" key="2">
    <source>
        <dbReference type="ARBA" id="ARBA00009539"/>
    </source>
</evidence>
<dbReference type="InterPro" id="IPR012259">
    <property type="entry name" value="DHFR"/>
</dbReference>
<feature type="domain" description="DHFR" evidence="7">
    <location>
        <begin position="1"/>
        <end position="152"/>
    </location>
</feature>
<dbReference type="GO" id="GO:0050661">
    <property type="term" value="F:NADP binding"/>
    <property type="evidence" value="ECO:0007669"/>
    <property type="project" value="InterPro"/>
</dbReference>
<evidence type="ECO:0000256" key="1">
    <source>
        <dbReference type="ARBA" id="ARBA00004903"/>
    </source>
</evidence>
<dbReference type="OrthoDB" id="9804315at2"/>
<evidence type="ECO:0000256" key="5">
    <source>
        <dbReference type="ARBA" id="ARBA00022857"/>
    </source>
</evidence>
<name>A0A0X8GZT2_9FIRM</name>
<protein>
    <recommendedName>
        <fullName evidence="3">dihydrofolate reductase</fullName>
        <ecNumber evidence="3">1.5.1.3</ecNumber>
    </recommendedName>
</protein>
<dbReference type="EMBL" id="CP013213">
    <property type="protein sequence ID" value="AMC93395.1"/>
    <property type="molecule type" value="Genomic_DNA"/>
</dbReference>
<dbReference type="GO" id="GO:0046452">
    <property type="term" value="P:dihydrofolate metabolic process"/>
    <property type="evidence" value="ECO:0007669"/>
    <property type="project" value="TreeGrafter"/>
</dbReference>
<comment type="similarity">
    <text evidence="2">Belongs to the dihydrofolate reductase family.</text>
</comment>
<gene>
    <name evidence="8" type="ORF">AOC36_05200</name>
</gene>
<dbReference type="PRINTS" id="PR00070">
    <property type="entry name" value="DHFR"/>
</dbReference>
<dbReference type="PANTHER" id="PTHR48069">
    <property type="entry name" value="DIHYDROFOLATE REDUCTASE"/>
    <property type="match status" value="1"/>
</dbReference>
<evidence type="ECO:0000256" key="4">
    <source>
        <dbReference type="ARBA" id="ARBA00022563"/>
    </source>
</evidence>
<dbReference type="AlphaFoldDB" id="A0A0X8GZT2"/>
<dbReference type="GO" id="GO:0046655">
    <property type="term" value="P:folic acid metabolic process"/>
    <property type="evidence" value="ECO:0007669"/>
    <property type="project" value="TreeGrafter"/>
</dbReference>
<sequence length="152" mass="17548">MITCIAAMNQYGTIGRDGVMPWHSSEDLKHFKSYTMGKDLCMGRVTYEGLPQKLRGRNIHVITTDTTYPNSIQDINAFFKTYKNSEKECVVCGGGTIYELLLPICDKLVLSFIKDNDVIGDTYFPSFSINEFRIKEMREFKEYNLVIYERVI</sequence>
<evidence type="ECO:0000313" key="8">
    <source>
        <dbReference type="EMBL" id="AMC93395.1"/>
    </source>
</evidence>
<keyword evidence="9" id="KW-1185">Reference proteome</keyword>
<evidence type="ECO:0000259" key="7">
    <source>
        <dbReference type="PROSITE" id="PS51330"/>
    </source>
</evidence>
<evidence type="ECO:0000313" key="9">
    <source>
        <dbReference type="Proteomes" id="UP000063781"/>
    </source>
</evidence>
<dbReference type="Gene3D" id="3.40.430.10">
    <property type="entry name" value="Dihydrofolate Reductase, subunit A"/>
    <property type="match status" value="1"/>
</dbReference>
<dbReference type="PROSITE" id="PS51330">
    <property type="entry name" value="DHFR_2"/>
    <property type="match status" value="1"/>
</dbReference>
<dbReference type="GO" id="GO:0004146">
    <property type="term" value="F:dihydrofolate reductase activity"/>
    <property type="evidence" value="ECO:0007669"/>
    <property type="project" value="UniProtKB-EC"/>
</dbReference>
<dbReference type="GO" id="GO:0046654">
    <property type="term" value="P:tetrahydrofolate biosynthetic process"/>
    <property type="evidence" value="ECO:0007669"/>
    <property type="project" value="UniProtKB-UniPathway"/>
</dbReference>
<keyword evidence="4" id="KW-0554">One-carbon metabolism</keyword>
<accession>A0A0X8GZT2</accession>
<dbReference type="PANTHER" id="PTHR48069:SF3">
    <property type="entry name" value="DIHYDROFOLATE REDUCTASE"/>
    <property type="match status" value="1"/>
</dbReference>
<organism evidence="8 9">
    <name type="scientific">Erysipelothrix larvae</name>
    <dbReference type="NCBI Taxonomy" id="1514105"/>
    <lineage>
        <taxon>Bacteria</taxon>
        <taxon>Bacillati</taxon>
        <taxon>Bacillota</taxon>
        <taxon>Erysipelotrichia</taxon>
        <taxon>Erysipelotrichales</taxon>
        <taxon>Erysipelotrichaceae</taxon>
        <taxon>Erysipelothrix</taxon>
    </lineage>
</organism>
<evidence type="ECO:0000256" key="6">
    <source>
        <dbReference type="ARBA" id="ARBA00023002"/>
    </source>
</evidence>
<dbReference type="InterPro" id="IPR001796">
    <property type="entry name" value="DHFR_dom"/>
</dbReference>
<keyword evidence="5" id="KW-0521">NADP</keyword>
<dbReference type="GO" id="GO:0005829">
    <property type="term" value="C:cytosol"/>
    <property type="evidence" value="ECO:0007669"/>
    <property type="project" value="TreeGrafter"/>
</dbReference>
<evidence type="ECO:0000256" key="3">
    <source>
        <dbReference type="ARBA" id="ARBA00012856"/>
    </source>
</evidence>
<dbReference type="Proteomes" id="UP000063781">
    <property type="component" value="Chromosome"/>
</dbReference>
<dbReference type="STRING" id="1514105.AOC36_05200"/>
<dbReference type="EC" id="1.5.1.3" evidence="3"/>
<dbReference type="InterPro" id="IPR024072">
    <property type="entry name" value="DHFR-like_dom_sf"/>
</dbReference>
<dbReference type="Pfam" id="PF00186">
    <property type="entry name" value="DHFR_1"/>
    <property type="match status" value="1"/>
</dbReference>